<organism evidence="2 3">
    <name type="scientific">Mycobacterium parascrofulaceum ATCC BAA-614</name>
    <dbReference type="NCBI Taxonomy" id="525368"/>
    <lineage>
        <taxon>Bacteria</taxon>
        <taxon>Bacillati</taxon>
        <taxon>Actinomycetota</taxon>
        <taxon>Actinomycetes</taxon>
        <taxon>Mycobacteriales</taxon>
        <taxon>Mycobacteriaceae</taxon>
        <taxon>Mycobacterium</taxon>
        <taxon>Mycobacterium simiae complex</taxon>
    </lineage>
</organism>
<dbReference type="RefSeq" id="WP_007170452.1">
    <property type="nucleotide sequence ID" value="NZ_GG770556.1"/>
</dbReference>
<keyword evidence="3" id="KW-1185">Reference proteome</keyword>
<accession>D5P5I7</accession>
<protein>
    <submittedName>
        <fullName evidence="2">PE family protein</fullName>
    </submittedName>
</protein>
<dbReference type="HOGENOM" id="CLU_179270_0_0_11"/>
<dbReference type="Gene3D" id="1.10.287.850">
    <property type="entry name" value="HP0062-like domain"/>
    <property type="match status" value="1"/>
</dbReference>
<dbReference type="EMBL" id="ADNV01000102">
    <property type="protein sequence ID" value="EFG78664.1"/>
    <property type="molecule type" value="Genomic_DNA"/>
</dbReference>
<gene>
    <name evidence="2" type="ORF">HMPREF0591_1431</name>
</gene>
<dbReference type="AlphaFoldDB" id="D5P5I7"/>
<evidence type="ECO:0000313" key="3">
    <source>
        <dbReference type="Proteomes" id="UP000003653"/>
    </source>
</evidence>
<comment type="caution">
    <text evidence="2">The sequence shown here is derived from an EMBL/GenBank/DDBJ whole genome shotgun (WGS) entry which is preliminary data.</text>
</comment>
<dbReference type="Proteomes" id="UP000003653">
    <property type="component" value="Unassembled WGS sequence"/>
</dbReference>
<proteinExistence type="predicted"/>
<dbReference type="SUPFAM" id="SSF140459">
    <property type="entry name" value="PE/PPE dimer-like"/>
    <property type="match status" value="1"/>
</dbReference>
<name>D5P5I7_9MYCO</name>
<sequence length="101" mass="9540">MTSPMLISAPVLAGASAAEESGAATMGGTMAGAAGPVTAVLPPGGEDASAAAAAGFAAHGAMTDAMLTQLTLVRSLFAQTIAASGAAYTAMDAVNEASLVI</sequence>
<reference evidence="2 3" key="1">
    <citation type="submission" date="2010-04" db="EMBL/GenBank/DDBJ databases">
        <authorList>
            <person name="Muzny D."/>
            <person name="Qin X."/>
            <person name="Deng J."/>
            <person name="Jiang H."/>
            <person name="Liu Y."/>
            <person name="Qu J."/>
            <person name="Song X.-Z."/>
            <person name="Zhang L."/>
            <person name="Thornton R."/>
            <person name="Coyle M."/>
            <person name="Francisco L."/>
            <person name="Jackson L."/>
            <person name="Javaid M."/>
            <person name="Korchina V."/>
            <person name="Kovar C."/>
            <person name="Mata R."/>
            <person name="Mathew T."/>
            <person name="Ngo R."/>
            <person name="Nguyen L."/>
            <person name="Nguyen N."/>
            <person name="Okwuonu G."/>
            <person name="Ongeri F."/>
            <person name="Pham C."/>
            <person name="Simmons D."/>
            <person name="Wilczek-Boney K."/>
            <person name="Hale W."/>
            <person name="Jakkamsetti A."/>
            <person name="Pham P."/>
            <person name="Ruth R."/>
            <person name="San Lucas F."/>
            <person name="Warren J."/>
            <person name="Zhang J."/>
            <person name="Zhao Z."/>
            <person name="Zhou C."/>
            <person name="Zhu D."/>
            <person name="Lee S."/>
            <person name="Bess C."/>
            <person name="Blankenburg K."/>
            <person name="Forbes L."/>
            <person name="Fu Q."/>
            <person name="Gubbala S."/>
            <person name="Hirani K."/>
            <person name="Jayaseelan J.C."/>
            <person name="Lara F."/>
            <person name="Munidasa M."/>
            <person name="Palculict T."/>
            <person name="Patil S."/>
            <person name="Pu L.-L."/>
            <person name="Saada N."/>
            <person name="Tang L."/>
            <person name="Weissenberger G."/>
            <person name="Zhu Y."/>
            <person name="Hemphill L."/>
            <person name="Shang Y."/>
            <person name="Youmans B."/>
            <person name="Ayvaz T."/>
            <person name="Ross M."/>
            <person name="Santibanez J."/>
            <person name="Aqrawi P."/>
            <person name="Gross S."/>
            <person name="Joshi V."/>
            <person name="Fowler G."/>
            <person name="Nazareth L."/>
            <person name="Reid J."/>
            <person name="Worley K."/>
            <person name="Petrosino J."/>
            <person name="Highlander S."/>
            <person name="Gibbs R."/>
        </authorList>
    </citation>
    <scope>NUCLEOTIDE SEQUENCE [LARGE SCALE GENOMIC DNA]</scope>
    <source>
        <strain evidence="2 3">ATCC BAA-614</strain>
    </source>
</reference>
<dbReference type="InterPro" id="IPR038332">
    <property type="entry name" value="PPE_sf"/>
</dbReference>
<dbReference type="Pfam" id="PF00934">
    <property type="entry name" value="PE"/>
    <property type="match status" value="1"/>
</dbReference>
<evidence type="ECO:0000313" key="2">
    <source>
        <dbReference type="EMBL" id="EFG78664.1"/>
    </source>
</evidence>
<evidence type="ECO:0000259" key="1">
    <source>
        <dbReference type="Pfam" id="PF00934"/>
    </source>
</evidence>
<dbReference type="eggNOG" id="ENOG5030MTW">
    <property type="taxonomic scope" value="Bacteria"/>
</dbReference>
<feature type="domain" description="PE" evidence="1">
    <location>
        <begin position="10"/>
        <end position="95"/>
    </location>
</feature>
<dbReference type="InterPro" id="IPR000084">
    <property type="entry name" value="PE-PGRS_N"/>
</dbReference>